<dbReference type="RefSeq" id="WP_264789056.1">
    <property type="nucleotide sequence ID" value="NZ_AP026867.1"/>
</dbReference>
<keyword evidence="4 8" id="KW-0479">Metal-binding</keyword>
<comment type="subunit">
    <text evidence="1 8">Homodimer.</text>
</comment>
<keyword evidence="2 8" id="KW-0819">tRNA processing</keyword>
<keyword evidence="6 8" id="KW-0378">Hydrolase</keyword>
<dbReference type="PANTHER" id="PTHR46018:SF2">
    <property type="entry name" value="ZINC PHOSPHODIESTERASE ELAC PROTEIN 1"/>
    <property type="match status" value="1"/>
</dbReference>
<sequence>MAFELTILGSNSAVPAYGRHLSAQVVTLGSESFLIDCGEGTQMQMMKYQIKMHKINRIFISHLHGDHIFGLIGLLMTYGLNGREKPLHIYSPKGLQPILNIQLQRPLTYPLHFHTTDPEKFALLFENETAEVYSIPLVHGVPCHGFLFAEKQAAANMRKDKIKEYKIPYQQIPAIKAGADYVTETGLVIPHSELTLPAAAPCKFAYCSDTMYSEAIVPLIEGVDLLYHEATFMHDLLHQAQSRMHSTAYQAASIAKQANVKRLIIGHFSSRYQDLTPLKKEAQTVFKATSLAIEGEKIKVKN</sequence>
<proteinExistence type="inferred from homology"/>
<feature type="binding site" evidence="8">
    <location>
        <position position="209"/>
    </location>
    <ligand>
        <name>Zn(2+)</name>
        <dbReference type="ChEBI" id="CHEBI:29105"/>
        <label>2</label>
        <note>catalytic</note>
    </ligand>
</feature>
<keyword evidence="7 8" id="KW-0862">Zinc</keyword>
<reference evidence="9" key="1">
    <citation type="submission" date="2022-09" db="EMBL/GenBank/DDBJ databases">
        <title>Aureispira anguillicida sp. nov., isolated from Leptocephalus of Japanese eel Anguilla japonica.</title>
        <authorList>
            <person name="Yuasa K."/>
            <person name="Mekata T."/>
            <person name="Ikunari K."/>
        </authorList>
    </citation>
    <scope>NUCLEOTIDE SEQUENCE</scope>
    <source>
        <strain evidence="9">EL160426</strain>
    </source>
</reference>
<dbReference type="Proteomes" id="UP001060919">
    <property type="component" value="Chromosome"/>
</dbReference>
<feature type="binding site" evidence="8">
    <location>
        <position position="139"/>
    </location>
    <ligand>
        <name>Zn(2+)</name>
        <dbReference type="ChEBI" id="CHEBI:29105"/>
        <label>1</label>
        <note>catalytic</note>
    </ligand>
</feature>
<dbReference type="CDD" id="cd07717">
    <property type="entry name" value="RNaseZ_ZiPD-like_MBL-fold"/>
    <property type="match status" value="1"/>
</dbReference>
<dbReference type="PANTHER" id="PTHR46018">
    <property type="entry name" value="ZINC PHOSPHODIESTERASE ELAC PROTEIN 1"/>
    <property type="match status" value="1"/>
</dbReference>
<dbReference type="GO" id="GO:0008270">
    <property type="term" value="F:zinc ion binding"/>
    <property type="evidence" value="ECO:0007669"/>
    <property type="project" value="UniProtKB-UniRule"/>
</dbReference>
<feature type="binding site" evidence="8">
    <location>
        <position position="66"/>
    </location>
    <ligand>
        <name>Zn(2+)</name>
        <dbReference type="ChEBI" id="CHEBI:29105"/>
        <label>2</label>
        <note>catalytic</note>
    </ligand>
</feature>
<feature type="binding site" evidence="8">
    <location>
        <position position="209"/>
    </location>
    <ligand>
        <name>Zn(2+)</name>
        <dbReference type="ChEBI" id="CHEBI:29105"/>
        <label>1</label>
        <note>catalytic</note>
    </ligand>
</feature>
<comment type="function">
    <text evidence="8">Zinc phosphodiesterase, which displays some tRNA 3'-processing endonuclease activity. Probably involved in tRNA maturation, by removing a 3'-trailer from precursor tRNA.</text>
</comment>
<evidence type="ECO:0000256" key="7">
    <source>
        <dbReference type="ARBA" id="ARBA00022833"/>
    </source>
</evidence>
<keyword evidence="10" id="KW-1185">Reference proteome</keyword>
<feature type="binding site" evidence="8">
    <location>
        <position position="62"/>
    </location>
    <ligand>
        <name>Zn(2+)</name>
        <dbReference type="ChEBI" id="CHEBI:29105"/>
        <label>1</label>
        <note>catalytic</note>
    </ligand>
</feature>
<protein>
    <recommendedName>
        <fullName evidence="8">Ribonuclease Z</fullName>
        <shortName evidence="8">RNase Z</shortName>
        <ecNumber evidence="8">3.1.26.11</ecNumber>
    </recommendedName>
    <alternativeName>
        <fullName evidence="8">tRNA 3 endonuclease</fullName>
    </alternativeName>
    <alternativeName>
        <fullName evidence="8">tRNase Z</fullName>
    </alternativeName>
</protein>
<dbReference type="EC" id="3.1.26.11" evidence="8"/>
<dbReference type="GO" id="GO:0042781">
    <property type="term" value="F:3'-tRNA processing endoribonuclease activity"/>
    <property type="evidence" value="ECO:0007669"/>
    <property type="project" value="UniProtKB-UniRule"/>
</dbReference>
<dbReference type="Gene3D" id="3.60.15.10">
    <property type="entry name" value="Ribonuclease Z/Hydroxyacylglutathione hydrolase-like"/>
    <property type="match status" value="1"/>
</dbReference>
<evidence type="ECO:0000256" key="2">
    <source>
        <dbReference type="ARBA" id="ARBA00022694"/>
    </source>
</evidence>
<dbReference type="NCBIfam" id="TIGR02651">
    <property type="entry name" value="RNase_Z"/>
    <property type="match status" value="1"/>
</dbReference>
<evidence type="ECO:0000256" key="4">
    <source>
        <dbReference type="ARBA" id="ARBA00022723"/>
    </source>
</evidence>
<dbReference type="Pfam" id="PF23023">
    <property type="entry name" value="Anti-Pycsar_Apyc1"/>
    <property type="match status" value="1"/>
</dbReference>
<feature type="active site" description="Proton acceptor" evidence="8">
    <location>
        <position position="66"/>
    </location>
</feature>
<name>A0A915YIU4_9BACT</name>
<comment type="cofactor">
    <cofactor evidence="8">
        <name>Zn(2+)</name>
        <dbReference type="ChEBI" id="CHEBI:29105"/>
    </cofactor>
    <text evidence="8">Binds 2 Zn(2+) ions.</text>
</comment>
<evidence type="ECO:0000256" key="5">
    <source>
        <dbReference type="ARBA" id="ARBA00022759"/>
    </source>
</evidence>
<evidence type="ECO:0000256" key="3">
    <source>
        <dbReference type="ARBA" id="ARBA00022722"/>
    </source>
</evidence>
<feature type="binding site" evidence="8">
    <location>
        <position position="67"/>
    </location>
    <ligand>
        <name>Zn(2+)</name>
        <dbReference type="ChEBI" id="CHEBI:29105"/>
        <label>2</label>
        <note>catalytic</note>
    </ligand>
</feature>
<evidence type="ECO:0000256" key="6">
    <source>
        <dbReference type="ARBA" id="ARBA00022801"/>
    </source>
</evidence>
<gene>
    <name evidence="8" type="primary">rnz</name>
    <name evidence="9" type="ORF">AsAng_0045660</name>
</gene>
<keyword evidence="5 8" id="KW-0255">Endonuclease</keyword>
<keyword evidence="3 8" id="KW-0540">Nuclease</keyword>
<evidence type="ECO:0000313" key="9">
    <source>
        <dbReference type="EMBL" id="BDS13804.1"/>
    </source>
</evidence>
<accession>A0A915YIU4</accession>
<dbReference type="InterPro" id="IPR013471">
    <property type="entry name" value="RNase_Z/BN"/>
</dbReference>
<comment type="similarity">
    <text evidence="8">Belongs to the RNase Z family.</text>
</comment>
<dbReference type="HAMAP" id="MF_01818">
    <property type="entry name" value="RNase_Z_BN"/>
    <property type="match status" value="1"/>
</dbReference>
<feature type="binding site" evidence="8">
    <location>
        <position position="267"/>
    </location>
    <ligand>
        <name>Zn(2+)</name>
        <dbReference type="ChEBI" id="CHEBI:29105"/>
        <label>2</label>
        <note>catalytic</note>
    </ligand>
</feature>
<evidence type="ECO:0000256" key="1">
    <source>
        <dbReference type="ARBA" id="ARBA00011738"/>
    </source>
</evidence>
<evidence type="ECO:0000313" key="10">
    <source>
        <dbReference type="Proteomes" id="UP001060919"/>
    </source>
</evidence>
<dbReference type="KEGG" id="aup:AsAng_0045660"/>
<feature type="binding site" evidence="8">
    <location>
        <position position="64"/>
    </location>
    <ligand>
        <name>Zn(2+)</name>
        <dbReference type="ChEBI" id="CHEBI:29105"/>
        <label>1</label>
        <note>catalytic</note>
    </ligand>
</feature>
<dbReference type="InterPro" id="IPR036866">
    <property type="entry name" value="RibonucZ/Hydroxyglut_hydro"/>
</dbReference>
<dbReference type="AlphaFoldDB" id="A0A915YIU4"/>
<comment type="catalytic activity">
    <reaction evidence="8">
        <text>Endonucleolytic cleavage of RNA, removing extra 3' nucleotides from tRNA precursor, generating 3' termini of tRNAs. A 3'-hydroxy group is left at the tRNA terminus and a 5'-phosphoryl group is left at the trailer molecule.</text>
        <dbReference type="EC" id="3.1.26.11"/>
    </reaction>
</comment>
<organism evidence="9 10">
    <name type="scientific">Aureispira anguillae</name>
    <dbReference type="NCBI Taxonomy" id="2864201"/>
    <lineage>
        <taxon>Bacteria</taxon>
        <taxon>Pseudomonadati</taxon>
        <taxon>Bacteroidota</taxon>
        <taxon>Saprospiria</taxon>
        <taxon>Saprospirales</taxon>
        <taxon>Saprospiraceae</taxon>
        <taxon>Aureispira</taxon>
    </lineage>
</organism>
<dbReference type="NCBIfam" id="NF000801">
    <property type="entry name" value="PRK00055.1-3"/>
    <property type="match status" value="1"/>
</dbReference>
<evidence type="ECO:0000256" key="8">
    <source>
        <dbReference type="HAMAP-Rule" id="MF_01818"/>
    </source>
</evidence>
<dbReference type="SUPFAM" id="SSF56281">
    <property type="entry name" value="Metallo-hydrolase/oxidoreductase"/>
    <property type="match status" value="1"/>
</dbReference>
<dbReference type="EMBL" id="AP026867">
    <property type="protein sequence ID" value="BDS13804.1"/>
    <property type="molecule type" value="Genomic_DNA"/>
</dbReference>